<keyword evidence="5" id="KW-1185">Reference proteome</keyword>
<reference evidence="4 5" key="1">
    <citation type="submission" date="2019-03" db="EMBL/GenBank/DDBJ databases">
        <title>Novel species of Flavobacterium.</title>
        <authorList>
            <person name="Liu Q."/>
            <person name="Xin Y.-H."/>
        </authorList>
    </citation>
    <scope>NUCLEOTIDE SEQUENCE [LARGE SCALE GENOMIC DNA]</scope>
    <source>
        <strain evidence="4 5">LB2P22</strain>
    </source>
</reference>
<dbReference type="EMBL" id="SMLH01000010">
    <property type="protein sequence ID" value="TDE27438.1"/>
    <property type="molecule type" value="Genomic_DNA"/>
</dbReference>
<gene>
    <name evidence="4" type="ORF">E0I61_14045</name>
</gene>
<dbReference type="Pfam" id="PF11999">
    <property type="entry name" value="Ice_binding"/>
    <property type="match status" value="1"/>
</dbReference>
<evidence type="ECO:0000256" key="2">
    <source>
        <dbReference type="ARBA" id="ARBA00022729"/>
    </source>
</evidence>
<comment type="caution">
    <text evidence="4">The sequence shown here is derived from an EMBL/GenBank/DDBJ whole genome shotgun (WGS) entry which is preliminary data.</text>
</comment>
<organism evidence="4 5">
    <name type="scientific">Flavobacterium ranwuense</name>
    <dbReference type="NCBI Taxonomy" id="2541725"/>
    <lineage>
        <taxon>Bacteria</taxon>
        <taxon>Pseudomonadati</taxon>
        <taxon>Bacteroidota</taxon>
        <taxon>Flavobacteriia</taxon>
        <taxon>Flavobacteriales</taxon>
        <taxon>Flavobacteriaceae</taxon>
        <taxon>Flavobacterium</taxon>
    </lineage>
</organism>
<dbReference type="NCBIfam" id="NF045625">
    <property type="entry name" value="IBP_CFB"/>
    <property type="match status" value="1"/>
</dbReference>
<evidence type="ECO:0000256" key="1">
    <source>
        <dbReference type="ARBA" id="ARBA00005445"/>
    </source>
</evidence>
<dbReference type="InterPro" id="IPR021884">
    <property type="entry name" value="Ice-bd_prot"/>
</dbReference>
<dbReference type="PROSITE" id="PS51257">
    <property type="entry name" value="PROKAR_LIPOPROTEIN"/>
    <property type="match status" value="1"/>
</dbReference>
<feature type="signal peptide" evidence="3">
    <location>
        <begin position="1"/>
        <end position="24"/>
    </location>
</feature>
<protein>
    <submittedName>
        <fullName evidence="4">DUF3494 domain-containing protein</fullName>
    </submittedName>
</protein>
<evidence type="ECO:0000256" key="3">
    <source>
        <dbReference type="SAM" id="SignalP"/>
    </source>
</evidence>
<dbReference type="Proteomes" id="UP000294685">
    <property type="component" value="Unassembled WGS sequence"/>
</dbReference>
<evidence type="ECO:0000313" key="5">
    <source>
        <dbReference type="Proteomes" id="UP000294685"/>
    </source>
</evidence>
<dbReference type="RefSeq" id="WP_132072176.1">
    <property type="nucleotide sequence ID" value="NZ_SMLH01000010.1"/>
</dbReference>
<keyword evidence="2 3" id="KW-0732">Signal</keyword>
<name>A0ABY2DN57_9FLAO</name>
<sequence length="276" mass="28291">MKKNKLFPIIAVLLVVLMSSCDQNNDIVTPSGTSAASTPKMSSNHTAVGKSVGTSAKVSSLNAVNLGIAGDFAILSKSGITNVYKSTITGDIGSSPITGGAVLVECNEVVGTIYTVDAAGPLPCSITNATRLTVAIGDMETAYKDAAGRSNPDFLNLGAGDIGGKTLTPGLYKWSTALIIPTDITISGSSTDVFIFQVAETLKLSSGVRITLTGGAQAKNIFWVVADAVTCGTTSHFEGTILGMTGINLQTGATINGRMLAQTAVTLQKNTVTQPQ</sequence>
<proteinExistence type="inferred from homology"/>
<comment type="similarity">
    <text evidence="1">Belongs to the ice-binding protein family.</text>
</comment>
<feature type="chain" id="PRO_5045895987" evidence="3">
    <location>
        <begin position="25"/>
        <end position="276"/>
    </location>
</feature>
<evidence type="ECO:0000313" key="4">
    <source>
        <dbReference type="EMBL" id="TDE27438.1"/>
    </source>
</evidence>
<accession>A0ABY2DN57</accession>